<name>A0A151S1T3_CAJCA</name>
<gene>
    <name evidence="1" type="ORF">KK1_029496</name>
</gene>
<dbReference type="EMBL" id="KQ483491">
    <property type="protein sequence ID" value="KYP48773.1"/>
    <property type="molecule type" value="Genomic_DNA"/>
</dbReference>
<accession>A0A151S1T3</accession>
<dbReference type="Pfam" id="PF00560">
    <property type="entry name" value="LRR_1"/>
    <property type="match status" value="1"/>
</dbReference>
<dbReference type="GO" id="GO:0016301">
    <property type="term" value="F:kinase activity"/>
    <property type="evidence" value="ECO:0007669"/>
    <property type="project" value="UniProtKB-KW"/>
</dbReference>
<evidence type="ECO:0000313" key="1">
    <source>
        <dbReference type="EMBL" id="KYP48773.1"/>
    </source>
</evidence>
<dbReference type="PANTHER" id="PTHR48065:SF18">
    <property type="entry name" value="LRR RECEPTOR-LIKE KINASE FAMILY PROTEIN"/>
    <property type="match status" value="1"/>
</dbReference>
<dbReference type="Gramene" id="C.cajan_30256.t">
    <property type="protein sequence ID" value="C.cajan_30256.t.cds1"/>
    <property type="gene ID" value="C.cajan_30256"/>
</dbReference>
<keyword evidence="1" id="KW-0418">Kinase</keyword>
<protein>
    <submittedName>
        <fullName evidence="1">Receptor-like protein kinase 2</fullName>
    </submittedName>
</protein>
<dbReference type="SUPFAM" id="SSF52058">
    <property type="entry name" value="L domain-like"/>
    <property type="match status" value="1"/>
</dbReference>
<dbReference type="Gene3D" id="3.80.10.10">
    <property type="entry name" value="Ribonuclease Inhibitor"/>
    <property type="match status" value="1"/>
</dbReference>
<dbReference type="InterPro" id="IPR032675">
    <property type="entry name" value="LRR_dom_sf"/>
</dbReference>
<proteinExistence type="predicted"/>
<dbReference type="InterPro" id="IPR001611">
    <property type="entry name" value="Leu-rich_rpt"/>
</dbReference>
<dbReference type="Proteomes" id="UP000075243">
    <property type="component" value="Unassembled WGS sequence"/>
</dbReference>
<keyword evidence="2" id="KW-1185">Reference proteome</keyword>
<sequence length="133" mass="14769">METLNISHNNLTGEIPNLSLKLLNRPSIFLDSNQIGGKVPSFMLQASELLLSKNKFSDFFSFLCYQSTTSNLMTLDLSSNLITGELPNCWKSVESLLILDLSNNKLSGKIPMSMGTLVKLKATTILQIKILKF</sequence>
<keyword evidence="1" id="KW-0675">Receptor</keyword>
<dbReference type="PRINTS" id="PR00019">
    <property type="entry name" value="LEURICHRPT"/>
</dbReference>
<evidence type="ECO:0000313" key="2">
    <source>
        <dbReference type="Proteomes" id="UP000075243"/>
    </source>
</evidence>
<dbReference type="STRING" id="3821.A0A151S1T3"/>
<dbReference type="AlphaFoldDB" id="A0A151S1T3"/>
<keyword evidence="1" id="KW-0808">Transferase</keyword>
<reference evidence="1" key="1">
    <citation type="journal article" date="2012" name="Nat. Biotechnol.">
        <title>Draft genome sequence of pigeonpea (Cajanus cajan), an orphan legume crop of resource-poor farmers.</title>
        <authorList>
            <person name="Varshney R.K."/>
            <person name="Chen W."/>
            <person name="Li Y."/>
            <person name="Bharti A.K."/>
            <person name="Saxena R.K."/>
            <person name="Schlueter J.A."/>
            <person name="Donoghue M.T."/>
            <person name="Azam S."/>
            <person name="Fan G."/>
            <person name="Whaley A.M."/>
            <person name="Farmer A.D."/>
            <person name="Sheridan J."/>
            <person name="Iwata A."/>
            <person name="Tuteja R."/>
            <person name="Penmetsa R.V."/>
            <person name="Wu W."/>
            <person name="Upadhyaya H.D."/>
            <person name="Yang S.P."/>
            <person name="Shah T."/>
            <person name="Saxena K.B."/>
            <person name="Michael T."/>
            <person name="McCombie W.R."/>
            <person name="Yang B."/>
            <person name="Zhang G."/>
            <person name="Yang H."/>
            <person name="Wang J."/>
            <person name="Spillane C."/>
            <person name="Cook D.R."/>
            <person name="May G.D."/>
            <person name="Xu X."/>
            <person name="Jackson S.A."/>
        </authorList>
    </citation>
    <scope>NUCLEOTIDE SEQUENCE [LARGE SCALE GENOMIC DNA]</scope>
</reference>
<dbReference type="PANTHER" id="PTHR48065">
    <property type="entry name" value="OS10G0469600 PROTEIN"/>
    <property type="match status" value="1"/>
</dbReference>
<dbReference type="Pfam" id="PF13855">
    <property type="entry name" value="LRR_8"/>
    <property type="match status" value="1"/>
</dbReference>
<organism evidence="1 2">
    <name type="scientific">Cajanus cajan</name>
    <name type="common">Pigeon pea</name>
    <name type="synonym">Cajanus indicus</name>
    <dbReference type="NCBI Taxonomy" id="3821"/>
    <lineage>
        <taxon>Eukaryota</taxon>
        <taxon>Viridiplantae</taxon>
        <taxon>Streptophyta</taxon>
        <taxon>Embryophyta</taxon>
        <taxon>Tracheophyta</taxon>
        <taxon>Spermatophyta</taxon>
        <taxon>Magnoliopsida</taxon>
        <taxon>eudicotyledons</taxon>
        <taxon>Gunneridae</taxon>
        <taxon>Pentapetalae</taxon>
        <taxon>rosids</taxon>
        <taxon>fabids</taxon>
        <taxon>Fabales</taxon>
        <taxon>Fabaceae</taxon>
        <taxon>Papilionoideae</taxon>
        <taxon>50 kb inversion clade</taxon>
        <taxon>NPAAA clade</taxon>
        <taxon>indigoferoid/millettioid clade</taxon>
        <taxon>Phaseoleae</taxon>
        <taxon>Cajanus</taxon>
    </lineage>
</organism>